<accession>A0A0F6W103</accession>
<comment type="similarity">
    <text evidence="2 8">Belongs to the bacterial ribosomal protein bS20 family.</text>
</comment>
<dbReference type="PANTHER" id="PTHR33398:SF1">
    <property type="entry name" value="SMALL RIBOSOMAL SUBUNIT PROTEIN BS20C"/>
    <property type="match status" value="1"/>
</dbReference>
<evidence type="ECO:0000256" key="7">
    <source>
        <dbReference type="ARBA" id="ARBA00035136"/>
    </source>
</evidence>
<dbReference type="STRING" id="927083.DB32_001822"/>
<organism evidence="9 10">
    <name type="scientific">Sandaracinus amylolyticus</name>
    <dbReference type="NCBI Taxonomy" id="927083"/>
    <lineage>
        <taxon>Bacteria</taxon>
        <taxon>Pseudomonadati</taxon>
        <taxon>Myxococcota</taxon>
        <taxon>Polyangia</taxon>
        <taxon>Polyangiales</taxon>
        <taxon>Sandaracinaceae</taxon>
        <taxon>Sandaracinus</taxon>
    </lineage>
</organism>
<evidence type="ECO:0000313" key="9">
    <source>
        <dbReference type="EMBL" id="AKF04673.1"/>
    </source>
</evidence>
<evidence type="ECO:0000256" key="3">
    <source>
        <dbReference type="ARBA" id="ARBA00022730"/>
    </source>
</evidence>
<evidence type="ECO:0000256" key="1">
    <source>
        <dbReference type="ARBA" id="ARBA00003134"/>
    </source>
</evidence>
<dbReference type="Proteomes" id="UP000034883">
    <property type="component" value="Chromosome"/>
</dbReference>
<gene>
    <name evidence="8" type="primary">rpsT</name>
    <name evidence="9" type="ORF">DB32_001822</name>
</gene>
<protein>
    <recommendedName>
        <fullName evidence="7 8">Small ribosomal subunit protein bS20</fullName>
    </recommendedName>
</protein>
<dbReference type="NCBIfam" id="TIGR00029">
    <property type="entry name" value="S20"/>
    <property type="match status" value="1"/>
</dbReference>
<evidence type="ECO:0000256" key="8">
    <source>
        <dbReference type="HAMAP-Rule" id="MF_00500"/>
    </source>
</evidence>
<dbReference type="KEGG" id="samy:DB32_001822"/>
<dbReference type="RefSeq" id="WP_053231989.1">
    <property type="nucleotide sequence ID" value="NZ_CP011125.1"/>
</dbReference>
<keyword evidence="5 8" id="KW-0689">Ribosomal protein</keyword>
<dbReference type="Gene3D" id="1.20.58.110">
    <property type="entry name" value="Ribosomal protein S20"/>
    <property type="match status" value="1"/>
</dbReference>
<dbReference type="Pfam" id="PF01649">
    <property type="entry name" value="Ribosomal_S20p"/>
    <property type="match status" value="1"/>
</dbReference>
<evidence type="ECO:0000256" key="5">
    <source>
        <dbReference type="ARBA" id="ARBA00022980"/>
    </source>
</evidence>
<evidence type="ECO:0000256" key="4">
    <source>
        <dbReference type="ARBA" id="ARBA00022884"/>
    </source>
</evidence>
<dbReference type="AlphaFoldDB" id="A0A0F6W103"/>
<evidence type="ECO:0000313" key="10">
    <source>
        <dbReference type="Proteomes" id="UP000034883"/>
    </source>
</evidence>
<name>A0A0F6W103_9BACT</name>
<keyword evidence="3 8" id="KW-0699">rRNA-binding</keyword>
<evidence type="ECO:0000256" key="2">
    <source>
        <dbReference type="ARBA" id="ARBA00007634"/>
    </source>
</evidence>
<dbReference type="FunFam" id="1.20.58.110:FF:000001">
    <property type="entry name" value="30S ribosomal protein S20"/>
    <property type="match status" value="1"/>
</dbReference>
<dbReference type="PANTHER" id="PTHR33398">
    <property type="entry name" value="30S RIBOSOMAL PROTEIN S20"/>
    <property type="match status" value="1"/>
</dbReference>
<reference evidence="9 10" key="1">
    <citation type="submission" date="2015-03" db="EMBL/GenBank/DDBJ databases">
        <title>Genome assembly of Sandaracinus amylolyticus DSM 53668.</title>
        <authorList>
            <person name="Sharma G."/>
            <person name="Subramanian S."/>
        </authorList>
    </citation>
    <scope>NUCLEOTIDE SEQUENCE [LARGE SCALE GENOMIC DNA]</scope>
    <source>
        <strain evidence="9 10">DSM 53668</strain>
    </source>
</reference>
<dbReference type="GO" id="GO:0015935">
    <property type="term" value="C:small ribosomal subunit"/>
    <property type="evidence" value="ECO:0007669"/>
    <property type="project" value="TreeGrafter"/>
</dbReference>
<dbReference type="SUPFAM" id="SSF46992">
    <property type="entry name" value="Ribosomal protein S20"/>
    <property type="match status" value="1"/>
</dbReference>
<dbReference type="InterPro" id="IPR036510">
    <property type="entry name" value="Ribosomal_bS20_sf"/>
</dbReference>
<evidence type="ECO:0000256" key="6">
    <source>
        <dbReference type="ARBA" id="ARBA00023274"/>
    </source>
</evidence>
<proteinExistence type="inferred from homology"/>
<dbReference type="GO" id="GO:0003735">
    <property type="term" value="F:structural constituent of ribosome"/>
    <property type="evidence" value="ECO:0007669"/>
    <property type="project" value="InterPro"/>
</dbReference>
<dbReference type="GO" id="GO:0006412">
    <property type="term" value="P:translation"/>
    <property type="evidence" value="ECO:0007669"/>
    <property type="project" value="UniProtKB-UniRule"/>
</dbReference>
<dbReference type="GO" id="GO:0005829">
    <property type="term" value="C:cytosol"/>
    <property type="evidence" value="ECO:0007669"/>
    <property type="project" value="TreeGrafter"/>
</dbReference>
<comment type="function">
    <text evidence="1 8">Binds directly to 16S ribosomal RNA.</text>
</comment>
<keyword evidence="10" id="KW-1185">Reference proteome</keyword>
<dbReference type="GO" id="GO:0070181">
    <property type="term" value="F:small ribosomal subunit rRNA binding"/>
    <property type="evidence" value="ECO:0007669"/>
    <property type="project" value="TreeGrafter"/>
</dbReference>
<dbReference type="InterPro" id="IPR002583">
    <property type="entry name" value="Ribosomal_bS20"/>
</dbReference>
<dbReference type="HAMAP" id="MF_00500">
    <property type="entry name" value="Ribosomal_bS20"/>
    <property type="match status" value="1"/>
</dbReference>
<keyword evidence="4 8" id="KW-0694">RNA-binding</keyword>
<dbReference type="EMBL" id="CP011125">
    <property type="protein sequence ID" value="AKF04673.1"/>
    <property type="molecule type" value="Genomic_DNA"/>
</dbReference>
<keyword evidence="6 8" id="KW-0687">Ribonucleoprotein</keyword>
<dbReference type="OrthoDB" id="9807974at2"/>
<sequence length="87" mass="9997">MANVESAKKRIRQTEKRTLRNRHIRTTVRTHVKRVREALAKTDKAAAQTALAEAIRKIDMAVSKGVYHHKTGSRYISRLTEQVQKMA</sequence>